<evidence type="ECO:0000256" key="1">
    <source>
        <dbReference type="SAM" id="SignalP"/>
    </source>
</evidence>
<keyword evidence="1" id="KW-0732">Signal</keyword>
<gene>
    <name evidence="2" type="ORF">KQ910_20445</name>
</gene>
<dbReference type="RefSeq" id="WP_216964715.1">
    <property type="nucleotide sequence ID" value="NZ_JAHOPB010000002.1"/>
</dbReference>
<dbReference type="EMBL" id="JAHOPB010000002">
    <property type="protein sequence ID" value="MBU8876154.1"/>
    <property type="molecule type" value="Genomic_DNA"/>
</dbReference>
<reference evidence="2 3" key="1">
    <citation type="submission" date="2021-06" db="EMBL/GenBank/DDBJ databases">
        <authorList>
            <person name="Lee D.H."/>
        </authorList>
    </citation>
    <scope>NUCLEOTIDE SEQUENCE [LARGE SCALE GENOMIC DNA]</scope>
    <source>
        <strain evidence="2 3">MMS21-HV4-11</strain>
    </source>
</reference>
<proteinExistence type="predicted"/>
<dbReference type="Proteomes" id="UP000727907">
    <property type="component" value="Unassembled WGS sequence"/>
</dbReference>
<name>A0ABS6IQB2_9HYPH</name>
<organism evidence="2 3">
    <name type="scientific">Reyranella humidisoli</name>
    <dbReference type="NCBI Taxonomy" id="2849149"/>
    <lineage>
        <taxon>Bacteria</taxon>
        <taxon>Pseudomonadati</taxon>
        <taxon>Pseudomonadota</taxon>
        <taxon>Alphaproteobacteria</taxon>
        <taxon>Hyphomicrobiales</taxon>
        <taxon>Reyranellaceae</taxon>
        <taxon>Reyranella</taxon>
    </lineage>
</organism>
<accession>A0ABS6IQB2</accession>
<evidence type="ECO:0000313" key="2">
    <source>
        <dbReference type="EMBL" id="MBU8876154.1"/>
    </source>
</evidence>
<protein>
    <submittedName>
        <fullName evidence="2">Uncharacterized protein</fullName>
    </submittedName>
</protein>
<evidence type="ECO:0000313" key="3">
    <source>
        <dbReference type="Proteomes" id="UP000727907"/>
    </source>
</evidence>
<comment type="caution">
    <text evidence="2">The sequence shown here is derived from an EMBL/GenBank/DDBJ whole genome shotgun (WGS) entry which is preliminary data.</text>
</comment>
<keyword evidence="3" id="KW-1185">Reference proteome</keyword>
<feature type="chain" id="PRO_5047527328" evidence="1">
    <location>
        <begin position="25"/>
        <end position="127"/>
    </location>
</feature>
<sequence>MSPRCTGALSAFLTVLVFTAPATAQALEDCGRYAPSTLEAWISSSELKLAAYGYTCRMINIDATLSQAMREGVQAGDSMTWMETNRRTLERVREASALNRRWAGPEATRNLAVLTRLEVKYRRLAAP</sequence>
<feature type="signal peptide" evidence="1">
    <location>
        <begin position="1"/>
        <end position="24"/>
    </location>
</feature>